<comment type="similarity">
    <text evidence="2">Belongs to the adenosylhomocysteinase family.</text>
</comment>
<organism evidence="7 8">
    <name type="scientific">Homoserinimonas aerilata</name>
    <dbReference type="NCBI Taxonomy" id="1162970"/>
    <lineage>
        <taxon>Bacteria</taxon>
        <taxon>Bacillati</taxon>
        <taxon>Actinomycetota</taxon>
        <taxon>Actinomycetes</taxon>
        <taxon>Micrococcales</taxon>
        <taxon>Microbacteriaceae</taxon>
        <taxon>Homoserinimonas</taxon>
    </lineage>
</organism>
<dbReference type="NCBIfam" id="NF004005">
    <property type="entry name" value="PRK05476.2-3"/>
    <property type="match status" value="1"/>
</dbReference>
<dbReference type="PANTHER" id="PTHR23420">
    <property type="entry name" value="ADENOSYLHOMOCYSTEINASE"/>
    <property type="match status" value="1"/>
</dbReference>
<name>A0A542YI79_9MICO</name>
<keyword evidence="3" id="KW-0554">One-carbon metabolism</keyword>
<dbReference type="InterPro" id="IPR042172">
    <property type="entry name" value="Adenosylhomocyst_ase-like_sf"/>
</dbReference>
<dbReference type="InterPro" id="IPR000043">
    <property type="entry name" value="Adenosylhomocysteinase-like"/>
</dbReference>
<dbReference type="SUPFAM" id="SSF52283">
    <property type="entry name" value="Formate/glycerate dehydrogenase catalytic domain-like"/>
    <property type="match status" value="1"/>
</dbReference>
<feature type="domain" description="S-adenosyl-L-homocysteine hydrolase NAD binding" evidence="6">
    <location>
        <begin position="375"/>
        <end position="542"/>
    </location>
</feature>
<dbReference type="Gene3D" id="3.40.50.720">
    <property type="entry name" value="NAD(P)-binding Rossmann-like Domain"/>
    <property type="match status" value="1"/>
</dbReference>
<comment type="cofactor">
    <cofactor evidence="1">
        <name>NAD(+)</name>
        <dbReference type="ChEBI" id="CHEBI:57540"/>
    </cofactor>
</comment>
<dbReference type="Gene3D" id="3.40.50.1480">
    <property type="entry name" value="Adenosylhomocysteinase-like"/>
    <property type="match status" value="1"/>
</dbReference>
<dbReference type="SMART" id="SM00997">
    <property type="entry name" value="AdoHcyase_NAD"/>
    <property type="match status" value="1"/>
</dbReference>
<comment type="caution">
    <text evidence="7">The sequence shown here is derived from an EMBL/GenBank/DDBJ whole genome shotgun (WGS) entry which is preliminary data.</text>
</comment>
<dbReference type="EMBL" id="VFOM01000001">
    <property type="protein sequence ID" value="TQL47795.1"/>
    <property type="molecule type" value="Genomic_DNA"/>
</dbReference>
<dbReference type="InterPro" id="IPR015878">
    <property type="entry name" value="Ado_hCys_hydrolase_NAD-bd"/>
</dbReference>
<evidence type="ECO:0000256" key="5">
    <source>
        <dbReference type="SAM" id="MobiDB-lite"/>
    </source>
</evidence>
<proteinExistence type="inferred from homology"/>
<protein>
    <submittedName>
        <fullName evidence="7">Adenosylhomocysteinase</fullName>
    </submittedName>
</protein>
<evidence type="ECO:0000259" key="6">
    <source>
        <dbReference type="SMART" id="SM00997"/>
    </source>
</evidence>
<dbReference type="Pfam" id="PF00670">
    <property type="entry name" value="AdoHcyase_NAD"/>
    <property type="match status" value="1"/>
</dbReference>
<reference evidence="7 8" key="1">
    <citation type="submission" date="2019-06" db="EMBL/GenBank/DDBJ databases">
        <title>Sequencing the genomes of 1000 actinobacteria strains.</title>
        <authorList>
            <person name="Klenk H.-P."/>
        </authorList>
    </citation>
    <scope>NUCLEOTIDE SEQUENCE [LARGE SCALE GENOMIC DNA]</scope>
    <source>
        <strain evidence="7 8">DSM 26477</strain>
    </source>
</reference>
<dbReference type="SUPFAM" id="SSF51735">
    <property type="entry name" value="NAD(P)-binding Rossmann-fold domains"/>
    <property type="match status" value="1"/>
</dbReference>
<feature type="region of interest" description="Disordered" evidence="5">
    <location>
        <begin position="611"/>
        <end position="650"/>
    </location>
</feature>
<evidence type="ECO:0000256" key="2">
    <source>
        <dbReference type="ARBA" id="ARBA00007122"/>
    </source>
</evidence>
<dbReference type="GO" id="GO:0004013">
    <property type="term" value="F:adenosylhomocysteinase activity"/>
    <property type="evidence" value="ECO:0007669"/>
    <property type="project" value="TreeGrafter"/>
</dbReference>
<dbReference type="SMART" id="SM00996">
    <property type="entry name" value="AdoHcyase"/>
    <property type="match status" value="1"/>
</dbReference>
<keyword evidence="8" id="KW-1185">Reference proteome</keyword>
<dbReference type="AlphaFoldDB" id="A0A542YI79"/>
<accession>A0A542YI79</accession>
<dbReference type="GO" id="GO:0005829">
    <property type="term" value="C:cytosol"/>
    <property type="evidence" value="ECO:0007669"/>
    <property type="project" value="TreeGrafter"/>
</dbReference>
<feature type="compositionally biased region" description="Polar residues" evidence="5">
    <location>
        <begin position="181"/>
        <end position="199"/>
    </location>
</feature>
<dbReference type="Pfam" id="PF05221">
    <property type="entry name" value="AdoHcyase"/>
    <property type="match status" value="1"/>
</dbReference>
<evidence type="ECO:0000256" key="1">
    <source>
        <dbReference type="ARBA" id="ARBA00001911"/>
    </source>
</evidence>
<keyword evidence="4" id="KW-0520">NAD</keyword>
<evidence type="ECO:0000313" key="7">
    <source>
        <dbReference type="EMBL" id="TQL47795.1"/>
    </source>
</evidence>
<evidence type="ECO:0000256" key="3">
    <source>
        <dbReference type="ARBA" id="ARBA00022563"/>
    </source>
</evidence>
<gene>
    <name evidence="7" type="ORF">FB562_0866</name>
</gene>
<sequence length="650" mass="67314">MDPSGAQYDGTMTDLGGESLAAERVARAVAAATNLIYAGTPICVLGTGAASRRLSEMLRGFGARVHEVSVDENGRIGQRQAGLPLIEMLFVCDPIEGERPDAAQQLPDLREILSADWLADGAIIVDAGVTALLEQLGAVADEQAEVHKKEVRPGVQLVYGAGFSRFLVRVQPSELPRTGPVSPSTRSVDGAPSPSTAPETSAVARGVARIDWARRFMRTTIRLADDLAATGLLRGRRIGVSLVLEPKTAVLALALAQAGGEVAVFANAGETDGEVAAALETLGITVFAAADAGADGDARHAAEILDWAPQLLIDDGAHLVRLAHTEHPAALDTLLGAAEETTSGVRPLREMAAEGALRLPVIAVNDARTKTLFDNVHGTGQSCVLAIADLLDAADVRGGAVRGGRWVVVGYGPVGVGVARHAAAMGASVTVVERDPVRALGALYDGYEVDTLAQAIVSADVVVSATGHAHTITVDALTEAADGCVFAVAGGVENEIDVDLALARGFRRTPVLPYVERLHRPDGGELVLLAGGDGVNYTAGEGNPIEIMDLSFATQILALRMLLDSVDSSGRSVLATGVYELRAEGERAVAQAALSARGVATEAWNAVKGAGNGGGWREHRYRRTGVGESGEHPPVPSGAEPPASGAKMDQ</sequence>
<dbReference type="PANTHER" id="PTHR23420:SF0">
    <property type="entry name" value="ADENOSYLHOMOCYSTEINASE"/>
    <property type="match status" value="1"/>
</dbReference>
<evidence type="ECO:0000256" key="4">
    <source>
        <dbReference type="ARBA" id="ARBA00023027"/>
    </source>
</evidence>
<dbReference type="GO" id="GO:0006730">
    <property type="term" value="P:one-carbon metabolic process"/>
    <property type="evidence" value="ECO:0007669"/>
    <property type="project" value="UniProtKB-KW"/>
</dbReference>
<evidence type="ECO:0000313" key="8">
    <source>
        <dbReference type="Proteomes" id="UP000317998"/>
    </source>
</evidence>
<feature type="region of interest" description="Disordered" evidence="5">
    <location>
        <begin position="174"/>
        <end position="201"/>
    </location>
</feature>
<dbReference type="GO" id="GO:0033353">
    <property type="term" value="P:S-adenosylmethionine cycle"/>
    <property type="evidence" value="ECO:0007669"/>
    <property type="project" value="TreeGrafter"/>
</dbReference>
<dbReference type="Proteomes" id="UP000317998">
    <property type="component" value="Unassembled WGS sequence"/>
</dbReference>
<dbReference type="InterPro" id="IPR036291">
    <property type="entry name" value="NAD(P)-bd_dom_sf"/>
</dbReference>